<dbReference type="eggNOG" id="COG4773">
    <property type="taxonomic scope" value="Bacteria"/>
</dbReference>
<evidence type="ECO:0000259" key="19">
    <source>
        <dbReference type="Pfam" id="PF07715"/>
    </source>
</evidence>
<evidence type="ECO:0000313" key="21">
    <source>
        <dbReference type="Proteomes" id="UP000004030"/>
    </source>
</evidence>
<organism evidence="20 21">
    <name type="scientific">Novosphingobium pentaromativorans US6-1</name>
    <dbReference type="NCBI Taxonomy" id="1088721"/>
    <lineage>
        <taxon>Bacteria</taxon>
        <taxon>Pseudomonadati</taxon>
        <taxon>Pseudomonadota</taxon>
        <taxon>Alphaproteobacteria</taxon>
        <taxon>Sphingomonadales</taxon>
        <taxon>Sphingomonadaceae</taxon>
        <taxon>Novosphingobium</taxon>
    </lineage>
</organism>
<dbReference type="CDD" id="cd01347">
    <property type="entry name" value="ligand_gated_channel"/>
    <property type="match status" value="1"/>
</dbReference>
<keyword evidence="7 17" id="KW-0732">Signal</keyword>
<dbReference type="Pfam" id="PF00593">
    <property type="entry name" value="TonB_dep_Rec_b-barrel"/>
    <property type="match status" value="1"/>
</dbReference>
<evidence type="ECO:0000256" key="13">
    <source>
        <dbReference type="ARBA" id="ARBA00023237"/>
    </source>
</evidence>
<dbReference type="Gene3D" id="2.40.170.20">
    <property type="entry name" value="TonB-dependent receptor, beta-barrel domain"/>
    <property type="match status" value="1"/>
</dbReference>
<dbReference type="Gene3D" id="2.170.130.10">
    <property type="entry name" value="TonB-dependent receptor, plug domain"/>
    <property type="match status" value="1"/>
</dbReference>
<sequence>MKNDFEVTRTSVSAALRQRGSLTVLAAALCAIASPAAAQDSKEIVVTAQRVNATHVENGGSAGVLGNKAAEDLPFNLRSYDETLILNQQPRSLGEVLENDPTIRTSYGYGNASENFIIRGFPLFGDDVGLNGLYGIAPRQLIAPELFQSVQVLNGASAFVNGAAPGGSGLGGSVNLVLKRAGAQPLTRVTGGYTSDSHFGGSFDVARRYGDFGVRINGNYQDGEVSIDREDRMTQVLGAGFDWSHGPLRISLDLAYQKVGVDGLRPKVNLYTTDVPKVPKASANYAQDYNYTRLRDLFGVFNAEYDFAPNATLWAKAGARDGRERGNYGTVNVTDAATGDGYTTSASTPLDQNNEAVEVGARVKLGTEVTNEISLGANANWQEFRTAYDFFWGADFAGKPTNIYETPQSTVASSSFAGGDLDNPFPITRNRLWSVFAADTVGFWDGRVMVTGGLRLQSIDVKSYAYNDAFDGSYSAGNLTSRYRKDEITPVVGLVVKPIESISLYANRIEALQQGPTAGADALNVGEVFAPYVSTQYEFGGKVQFGPMFVGLSFYQIKKPNAFTDPDTRIFGLNGEQRNRGVEFTLNGEIVHGLRLISGFAVTDAKLNKTGDATEGNDAKGVPDWTANANLEWDTPLDGFTLTGRVTYTGKQWVDNANTMRLSDWAVFNLGARYVMAAGEVPVTMRVGVDNVADKRYWASAYDSFGTALLQGAPRTYKASISADF</sequence>
<dbReference type="PROSITE" id="PS01156">
    <property type="entry name" value="TONB_DEPENDENT_REC_2"/>
    <property type="match status" value="1"/>
</dbReference>
<dbReference type="GO" id="GO:0015344">
    <property type="term" value="F:siderophore uptake transmembrane transporter activity"/>
    <property type="evidence" value="ECO:0007669"/>
    <property type="project" value="TreeGrafter"/>
</dbReference>
<evidence type="ECO:0000256" key="15">
    <source>
        <dbReference type="PROSITE-ProRule" id="PRU10144"/>
    </source>
</evidence>
<dbReference type="InterPro" id="IPR037066">
    <property type="entry name" value="Plug_dom_sf"/>
</dbReference>
<evidence type="ECO:0000256" key="8">
    <source>
        <dbReference type="ARBA" id="ARBA00023004"/>
    </source>
</evidence>
<dbReference type="GO" id="GO:0038023">
    <property type="term" value="F:signaling receptor activity"/>
    <property type="evidence" value="ECO:0007669"/>
    <property type="project" value="InterPro"/>
</dbReference>
<dbReference type="GO" id="GO:0009279">
    <property type="term" value="C:cell outer membrane"/>
    <property type="evidence" value="ECO:0007669"/>
    <property type="project" value="UniProtKB-SubCell"/>
</dbReference>
<reference evidence="20 21" key="1">
    <citation type="journal article" date="2012" name="J. Bacteriol.">
        <title>Genome sequence of benzo(a)pyrene-degrading bacterium Novosphingobium pentaromativorans US6-1.</title>
        <authorList>
            <person name="Luo Y.R."/>
            <person name="Kang S.G."/>
            <person name="Kim S.J."/>
            <person name="Kim M.R."/>
            <person name="Li N."/>
            <person name="Lee J.H."/>
            <person name="Kwon K.K."/>
        </authorList>
    </citation>
    <scope>NUCLEOTIDE SEQUENCE [LARGE SCALE GENOMIC DNA]</scope>
    <source>
        <strain evidence="20 21">US6-1</strain>
    </source>
</reference>
<evidence type="ECO:0000313" key="20">
    <source>
        <dbReference type="EMBL" id="EHJ61909.1"/>
    </source>
</evidence>
<keyword evidence="12 20" id="KW-0675">Receptor</keyword>
<feature type="signal peptide" evidence="17">
    <location>
        <begin position="1"/>
        <end position="38"/>
    </location>
</feature>
<keyword evidence="21" id="KW-1185">Reference proteome</keyword>
<evidence type="ECO:0000256" key="2">
    <source>
        <dbReference type="ARBA" id="ARBA00009810"/>
    </source>
</evidence>
<dbReference type="InterPro" id="IPR010105">
    <property type="entry name" value="TonB_sidphr_rcpt"/>
</dbReference>
<keyword evidence="6 14" id="KW-0812">Transmembrane</keyword>
<evidence type="ECO:0000256" key="3">
    <source>
        <dbReference type="ARBA" id="ARBA00022448"/>
    </source>
</evidence>
<dbReference type="AlphaFoldDB" id="G6EA52"/>
<evidence type="ECO:0000256" key="5">
    <source>
        <dbReference type="ARBA" id="ARBA00022496"/>
    </source>
</evidence>
<dbReference type="PANTHER" id="PTHR32552">
    <property type="entry name" value="FERRICHROME IRON RECEPTOR-RELATED"/>
    <property type="match status" value="1"/>
</dbReference>
<dbReference type="OrthoDB" id="9760333at2"/>
<proteinExistence type="inferred from homology"/>
<dbReference type="GO" id="GO:0015891">
    <property type="term" value="P:siderophore transport"/>
    <property type="evidence" value="ECO:0007669"/>
    <property type="project" value="InterPro"/>
</dbReference>
<feature type="domain" description="TonB-dependent receptor plug" evidence="19">
    <location>
        <begin position="71"/>
        <end position="167"/>
    </location>
</feature>
<evidence type="ECO:0000256" key="9">
    <source>
        <dbReference type="ARBA" id="ARBA00023065"/>
    </source>
</evidence>
<dbReference type="Pfam" id="PF07715">
    <property type="entry name" value="Plug"/>
    <property type="match status" value="1"/>
</dbReference>
<dbReference type="SUPFAM" id="SSF56935">
    <property type="entry name" value="Porins"/>
    <property type="match status" value="1"/>
</dbReference>
<evidence type="ECO:0000256" key="12">
    <source>
        <dbReference type="ARBA" id="ARBA00023170"/>
    </source>
</evidence>
<name>G6EA52_9SPHN</name>
<evidence type="ECO:0000256" key="17">
    <source>
        <dbReference type="SAM" id="SignalP"/>
    </source>
</evidence>
<dbReference type="InterPro" id="IPR039426">
    <property type="entry name" value="TonB-dep_rcpt-like"/>
</dbReference>
<evidence type="ECO:0000256" key="16">
    <source>
        <dbReference type="RuleBase" id="RU003357"/>
    </source>
</evidence>
<evidence type="ECO:0000256" key="6">
    <source>
        <dbReference type="ARBA" id="ARBA00022692"/>
    </source>
</evidence>
<dbReference type="InterPro" id="IPR012910">
    <property type="entry name" value="Plug_dom"/>
</dbReference>
<evidence type="ECO:0000256" key="11">
    <source>
        <dbReference type="ARBA" id="ARBA00023136"/>
    </source>
</evidence>
<keyword evidence="11 14" id="KW-0472">Membrane</keyword>
<keyword evidence="3 14" id="KW-0813">Transport</keyword>
<dbReference type="PANTHER" id="PTHR32552:SF82">
    <property type="entry name" value="FCUA PROTEIN"/>
    <property type="match status" value="1"/>
</dbReference>
<keyword evidence="5" id="KW-0410">Iron transport</keyword>
<dbReference type="PROSITE" id="PS52016">
    <property type="entry name" value="TONB_DEPENDENT_REC_3"/>
    <property type="match status" value="1"/>
</dbReference>
<evidence type="ECO:0000256" key="10">
    <source>
        <dbReference type="ARBA" id="ARBA00023077"/>
    </source>
</evidence>
<dbReference type="Proteomes" id="UP000004030">
    <property type="component" value="Unassembled WGS sequence"/>
</dbReference>
<dbReference type="EMBL" id="AGFM01000014">
    <property type="protein sequence ID" value="EHJ61909.1"/>
    <property type="molecule type" value="Genomic_DNA"/>
</dbReference>
<feature type="domain" description="TonB-dependent receptor-like beta-barrel" evidence="18">
    <location>
        <begin position="282"/>
        <end position="692"/>
    </location>
</feature>
<evidence type="ECO:0000256" key="7">
    <source>
        <dbReference type="ARBA" id="ARBA00022729"/>
    </source>
</evidence>
<gene>
    <name evidence="20" type="ORF">NSU_1223</name>
</gene>
<dbReference type="InterPro" id="IPR010917">
    <property type="entry name" value="TonB_rcpt_CS"/>
</dbReference>
<keyword evidence="9" id="KW-0406">Ion transport</keyword>
<protein>
    <submittedName>
        <fullName evidence="20">Putative TonB-dependent receptor protein</fullName>
    </submittedName>
</protein>
<dbReference type="KEGG" id="npn:JI59_13990"/>
<keyword evidence="4 14" id="KW-1134">Transmembrane beta strand</keyword>
<dbReference type="InterPro" id="IPR000531">
    <property type="entry name" value="Beta-barrel_TonB"/>
</dbReference>
<evidence type="ECO:0000259" key="18">
    <source>
        <dbReference type="Pfam" id="PF00593"/>
    </source>
</evidence>
<keyword evidence="8" id="KW-0408">Iron</keyword>
<comment type="similarity">
    <text evidence="2 14 16">Belongs to the TonB-dependent receptor family.</text>
</comment>
<feature type="chain" id="PRO_5003488141" evidence="17">
    <location>
        <begin position="39"/>
        <end position="725"/>
    </location>
</feature>
<dbReference type="PATRIC" id="fig|1088721.3.peg.1207"/>
<dbReference type="InterPro" id="IPR036942">
    <property type="entry name" value="Beta-barrel_TonB_sf"/>
</dbReference>
<keyword evidence="13 14" id="KW-0998">Cell outer membrane</keyword>
<feature type="short sequence motif" description="TonB C-terminal box" evidence="15">
    <location>
        <begin position="708"/>
        <end position="725"/>
    </location>
</feature>
<dbReference type="NCBIfam" id="TIGR01783">
    <property type="entry name" value="TonB-siderophor"/>
    <property type="match status" value="1"/>
</dbReference>
<keyword evidence="10 16" id="KW-0798">TonB box</keyword>
<evidence type="ECO:0000256" key="14">
    <source>
        <dbReference type="PROSITE-ProRule" id="PRU01360"/>
    </source>
</evidence>
<comment type="subcellular location">
    <subcellularLocation>
        <location evidence="1 14">Cell outer membrane</location>
        <topology evidence="1 14">Multi-pass membrane protein</topology>
    </subcellularLocation>
</comment>
<accession>G6EA52</accession>
<comment type="caution">
    <text evidence="20">The sequence shown here is derived from an EMBL/GenBank/DDBJ whole genome shotgun (WGS) entry which is preliminary data.</text>
</comment>
<evidence type="ECO:0000256" key="4">
    <source>
        <dbReference type="ARBA" id="ARBA00022452"/>
    </source>
</evidence>
<evidence type="ECO:0000256" key="1">
    <source>
        <dbReference type="ARBA" id="ARBA00004571"/>
    </source>
</evidence>
<dbReference type="RefSeq" id="WP_007012138.1">
    <property type="nucleotide sequence ID" value="NZ_AGFM01000014.1"/>
</dbReference>
<dbReference type="STRING" id="1088721.JI59_13990"/>